<dbReference type="AlphaFoldDB" id="D0L3L4"/>
<gene>
    <name evidence="2" type="ordered locus">Gbro_0901</name>
</gene>
<keyword evidence="1" id="KW-0812">Transmembrane</keyword>
<accession>D0L3L4</accession>
<feature type="transmembrane region" description="Helical" evidence="1">
    <location>
        <begin position="29"/>
        <end position="47"/>
    </location>
</feature>
<dbReference type="Proteomes" id="UP000001219">
    <property type="component" value="Chromosome"/>
</dbReference>
<dbReference type="EMBL" id="CP001802">
    <property type="protein sequence ID" value="ACY20213.1"/>
    <property type="molecule type" value="Genomic_DNA"/>
</dbReference>
<name>D0L3L4_GORB4</name>
<keyword evidence="1" id="KW-1133">Transmembrane helix</keyword>
<protein>
    <submittedName>
        <fullName evidence="2">Uncharacterized protein</fullName>
    </submittedName>
</protein>
<organism evidence="2 3">
    <name type="scientific">Gordonia bronchialis (strain ATCC 25592 / DSM 43247 / BCRC 13721 / JCM 3198 / KCTC 3076 / NBRC 16047 / NCTC 10667)</name>
    <name type="common">Rhodococcus bronchialis</name>
    <dbReference type="NCBI Taxonomy" id="526226"/>
    <lineage>
        <taxon>Bacteria</taxon>
        <taxon>Bacillati</taxon>
        <taxon>Actinomycetota</taxon>
        <taxon>Actinomycetes</taxon>
        <taxon>Mycobacteriales</taxon>
        <taxon>Gordoniaceae</taxon>
        <taxon>Gordonia</taxon>
    </lineage>
</organism>
<reference evidence="3" key="1">
    <citation type="submission" date="2009-10" db="EMBL/GenBank/DDBJ databases">
        <title>The complete chromosome of Gordonia bronchialis DSM 43247.</title>
        <authorList>
            <consortium name="US DOE Joint Genome Institute (JGI-PGF)"/>
            <person name="Lucas S."/>
            <person name="Copeland A."/>
            <person name="Lapidus A."/>
            <person name="Glavina del Rio T."/>
            <person name="Dalin E."/>
            <person name="Tice H."/>
            <person name="Bruce D."/>
            <person name="Goodwin L."/>
            <person name="Pitluck S."/>
            <person name="Kyrpides N."/>
            <person name="Mavromatis K."/>
            <person name="Ivanova N."/>
            <person name="Ovchinnikova G."/>
            <person name="Saunders E."/>
            <person name="Brettin T."/>
            <person name="Detter J.C."/>
            <person name="Han C."/>
            <person name="Larimer F."/>
            <person name="Land M."/>
            <person name="Hauser L."/>
            <person name="Markowitz V."/>
            <person name="Cheng J.-F."/>
            <person name="Hugenholtz P."/>
            <person name="Woyke T."/>
            <person name="Wu D."/>
            <person name="Jando M."/>
            <person name="Schneider S."/>
            <person name="Goeker M."/>
            <person name="Klenk H.-P."/>
            <person name="Eisen J.A."/>
        </authorList>
    </citation>
    <scope>NUCLEOTIDE SEQUENCE [LARGE SCALE GENOMIC DNA]</scope>
    <source>
        <strain evidence="3">ATCC 25592 / DSM 43247 / BCRC 13721 / JCM 3198 / KCTC 3076 / NBRC 16047 / NCTC 10667</strain>
    </source>
</reference>
<dbReference type="HOGENOM" id="CLU_3136178_0_0_11"/>
<keyword evidence="3" id="KW-1185">Reference proteome</keyword>
<keyword evidence="1" id="KW-0472">Membrane</keyword>
<dbReference type="RefSeq" id="WP_012832793.1">
    <property type="nucleotide sequence ID" value="NC_013441.1"/>
</dbReference>
<evidence type="ECO:0000313" key="2">
    <source>
        <dbReference type="EMBL" id="ACY20213.1"/>
    </source>
</evidence>
<proteinExistence type="predicted"/>
<evidence type="ECO:0000313" key="3">
    <source>
        <dbReference type="Proteomes" id="UP000001219"/>
    </source>
</evidence>
<sequence length="49" mass="5012">MFALLVSVVAEVLGSGAKARHTYDGGLCVVQFTAGVGIVLITICIAIPH</sequence>
<evidence type="ECO:0000256" key="1">
    <source>
        <dbReference type="SAM" id="Phobius"/>
    </source>
</evidence>
<reference evidence="2 3" key="2">
    <citation type="journal article" date="2010" name="Stand. Genomic Sci.">
        <title>Complete genome sequence of Gordonia bronchialis type strain (3410).</title>
        <authorList>
            <person name="Ivanova N."/>
            <person name="Sikorski J."/>
            <person name="Jando M."/>
            <person name="Lapidus A."/>
            <person name="Nolan M."/>
            <person name="Lucas S."/>
            <person name="Del Rio T.G."/>
            <person name="Tice H."/>
            <person name="Copeland A."/>
            <person name="Cheng J.F."/>
            <person name="Chen F."/>
            <person name="Bruce D."/>
            <person name="Goodwin L."/>
            <person name="Pitluck S."/>
            <person name="Mavromatis K."/>
            <person name="Ovchinnikova G."/>
            <person name="Pati A."/>
            <person name="Chen A."/>
            <person name="Palaniappan K."/>
            <person name="Land M."/>
            <person name="Hauser L."/>
            <person name="Chang Y.J."/>
            <person name="Jeffries C.D."/>
            <person name="Chain P."/>
            <person name="Saunders E."/>
            <person name="Han C."/>
            <person name="Detter J.C."/>
            <person name="Brettin T."/>
            <person name="Rohde M."/>
            <person name="Goker M."/>
            <person name="Bristow J."/>
            <person name="Eisen J.A."/>
            <person name="Markowitz V."/>
            <person name="Hugenholtz P."/>
            <person name="Klenk H.P."/>
            <person name="Kyrpides N.C."/>
        </authorList>
    </citation>
    <scope>NUCLEOTIDE SEQUENCE [LARGE SCALE GENOMIC DNA]</scope>
    <source>
        <strain evidence="3">ATCC 25592 / DSM 43247 / BCRC 13721 / JCM 3198 / KCTC 3076 / NBRC 16047 / NCTC 10667</strain>
    </source>
</reference>
<dbReference type="KEGG" id="gbr:Gbro_0901"/>